<evidence type="ECO:0000256" key="1">
    <source>
        <dbReference type="SAM" id="SignalP"/>
    </source>
</evidence>
<organism evidence="3 4">
    <name type="scientific">Spiroplasma monobiae MQ-1</name>
    <dbReference type="NCBI Taxonomy" id="1336748"/>
    <lineage>
        <taxon>Bacteria</taxon>
        <taxon>Bacillati</taxon>
        <taxon>Mycoplasmatota</taxon>
        <taxon>Mollicutes</taxon>
        <taxon>Entomoplasmatales</taxon>
        <taxon>Spiroplasmataceae</taxon>
        <taxon>Spiroplasma</taxon>
    </lineage>
</organism>
<dbReference type="OrthoDB" id="1089471at2"/>
<dbReference type="Gene3D" id="3.20.20.80">
    <property type="entry name" value="Glycosidases"/>
    <property type="match status" value="1"/>
</dbReference>
<dbReference type="KEGG" id="smoo:SMONO_v1c04050"/>
<gene>
    <name evidence="3" type="ORF">SMONO_v1c04050</name>
</gene>
<dbReference type="GO" id="GO:0033925">
    <property type="term" value="F:mannosyl-glycoprotein endo-beta-N-acetylglucosaminidase activity"/>
    <property type="evidence" value="ECO:0007669"/>
    <property type="project" value="InterPro"/>
</dbReference>
<dbReference type="GO" id="GO:0005737">
    <property type="term" value="C:cytoplasm"/>
    <property type="evidence" value="ECO:0007669"/>
    <property type="project" value="InterPro"/>
</dbReference>
<dbReference type="RefSeq" id="WP_158637897.1">
    <property type="nucleotide sequence ID" value="NZ_CP025543.1"/>
</dbReference>
<reference evidence="3 4" key="1">
    <citation type="submission" date="2017-12" db="EMBL/GenBank/DDBJ databases">
        <title>Complete genome sequence of Spiroplasma monobiae MQ-1 (ATCC 33825).</title>
        <authorList>
            <person name="Tsai Y.-M."/>
            <person name="Lo W.-S."/>
            <person name="Wu P.-S."/>
            <person name="Cho S.-T."/>
            <person name="Kuo C.-H."/>
        </authorList>
    </citation>
    <scope>NUCLEOTIDE SEQUENCE [LARGE SCALE GENOMIC DNA]</scope>
    <source>
        <strain evidence="3 4">MQ-1</strain>
    </source>
</reference>
<keyword evidence="1" id="KW-0732">Signal</keyword>
<dbReference type="Pfam" id="PF03644">
    <property type="entry name" value="Glyco_hydro_85"/>
    <property type="match status" value="1"/>
</dbReference>
<protein>
    <submittedName>
        <fullName evidence="3">Endo-beta-N-acetylglucosaminidase</fullName>
    </submittedName>
</protein>
<keyword evidence="4" id="KW-1185">Reference proteome</keyword>
<evidence type="ECO:0000313" key="4">
    <source>
        <dbReference type="Proteomes" id="UP000234790"/>
    </source>
</evidence>
<evidence type="ECO:0000259" key="2">
    <source>
        <dbReference type="Pfam" id="PF03644"/>
    </source>
</evidence>
<dbReference type="Proteomes" id="UP000234790">
    <property type="component" value="Chromosome"/>
</dbReference>
<feature type="domain" description="Cytosolic endo-beta-N-acetylglucosaminidase TIM barrel" evidence="2">
    <location>
        <begin position="191"/>
        <end position="558"/>
    </location>
</feature>
<dbReference type="EMBL" id="CP025543">
    <property type="protein sequence ID" value="AUM62654.1"/>
    <property type="molecule type" value="Genomic_DNA"/>
</dbReference>
<name>A0A2K9LY46_SPISQ</name>
<dbReference type="Gene3D" id="2.60.120.260">
    <property type="entry name" value="Galactose-binding domain-like"/>
    <property type="match status" value="1"/>
</dbReference>
<dbReference type="AlphaFoldDB" id="A0A2K9LY46"/>
<proteinExistence type="predicted"/>
<accession>A0A2K9LY46</accession>
<feature type="chain" id="PRO_5014629671" evidence="1">
    <location>
        <begin position="20"/>
        <end position="844"/>
    </location>
</feature>
<dbReference type="InterPro" id="IPR005201">
    <property type="entry name" value="TIM_ENGase"/>
</dbReference>
<sequence length="844" mass="97168">MKKLVIGLLCIATTMPFLAYTVSCGDNYKNYGIDLASIKDYDWSSEEPYYKGHENNLKWDLPNEAQESVLKVSEVNNYLDYKNFNTGFKTYNEVLKQSPTGVPLNSKFLPNGSRKKNMMEISRQEIFDEVNSILDWNYNNDIDAKYNKSRIDLQKTTKTASKWVESQDPTVKEMNMPVIINSTSKENTIIGKKRSYNRSFNNYQYNDVMVSWAGAIDEGIIVPPGKNEVEKAHINGTKILGNIFLDGYHGLKKSHLRDFLKQDSQGNYLIIDVLINMVVDLGFDGWFWNNEPNGYFQDGYILKYSIVIEMMKQWNDKIKKSNDPKVNELILFTYKNNGSLEIDKNGNPISSESTELQKNSDKFLSDFGVTPNNSEKYLDKENKWDESKEIYNMYNLGGWINSEIFYNKDRIGRRDLRDLVYYHLDENCNKYEDNIAKEKADKNENKWKYDTSKTINSLAIFASHTSSDLAEMEMNEIGKDRNSDTYGLAKQNYYDDMIYTGHNRQLSDEDFGSVSYDPKTFHKDSSYGVGNIVQEKTVLNDFNESFFTNFSTGNGDKFVTLNNSDGYQKRIVEDNYTWSNTNIADVQPTYKWMVNILENNGKISSVDSEKISGYYDYKDPYLKGNSIALGSGIEKDGSIAKAEFEKDATYDWMIMGTNYTKNQSLDISMIIKSDSDDISPSIIIEGIDGNAKSLATNSKDLGDGWKEISATLEPNETVAKIGLRFKATNSKMKVNVGQFSINKNKLTKENDLTKSIEAKSELVIERNNEYKNIRINFKDLFKENDIYSYYEVYYEDKNNLYRVGETNSNNYFVKNIPIETNNLYIKIQNNATNKMEWVKLKIGV</sequence>
<feature type="signal peptide" evidence="1">
    <location>
        <begin position="1"/>
        <end position="19"/>
    </location>
</feature>
<evidence type="ECO:0000313" key="3">
    <source>
        <dbReference type="EMBL" id="AUM62654.1"/>
    </source>
</evidence>